<keyword evidence="2 4" id="KW-0479">Metal-binding</keyword>
<keyword evidence="1 4" id="KW-0349">Heme</keyword>
<feature type="domain" description="Cytochrome c" evidence="6">
    <location>
        <begin position="347"/>
        <end position="454"/>
    </location>
</feature>
<dbReference type="SUPFAM" id="SSF46626">
    <property type="entry name" value="Cytochrome c"/>
    <property type="match status" value="1"/>
</dbReference>
<feature type="signal peptide" evidence="5">
    <location>
        <begin position="1"/>
        <end position="21"/>
    </location>
</feature>
<reference evidence="7 8" key="1">
    <citation type="journal article" date="2019" name="Nat. Microbiol.">
        <title>Mediterranean grassland soil C-N compound turnover is dependent on rainfall and depth, and is mediated by genomically divergent microorganisms.</title>
        <authorList>
            <person name="Diamond S."/>
            <person name="Andeer P.F."/>
            <person name="Li Z."/>
            <person name="Crits-Christoph A."/>
            <person name="Burstein D."/>
            <person name="Anantharaman K."/>
            <person name="Lane K.R."/>
            <person name="Thomas B.C."/>
            <person name="Pan C."/>
            <person name="Northen T.R."/>
            <person name="Banfield J.F."/>
        </authorList>
    </citation>
    <scope>NUCLEOTIDE SEQUENCE [LARGE SCALE GENOMIC DNA]</scope>
    <source>
        <strain evidence="7">NP_3</strain>
    </source>
</reference>
<proteinExistence type="predicted"/>
<evidence type="ECO:0000313" key="7">
    <source>
        <dbReference type="EMBL" id="TMI87783.1"/>
    </source>
</evidence>
<dbReference type="AlphaFoldDB" id="A0A537JW89"/>
<dbReference type="GO" id="GO:0046872">
    <property type="term" value="F:metal ion binding"/>
    <property type="evidence" value="ECO:0007669"/>
    <property type="project" value="UniProtKB-KW"/>
</dbReference>
<dbReference type="Pfam" id="PF00034">
    <property type="entry name" value="Cytochrom_C"/>
    <property type="match status" value="1"/>
</dbReference>
<evidence type="ECO:0000313" key="8">
    <source>
        <dbReference type="Proteomes" id="UP000318509"/>
    </source>
</evidence>
<dbReference type="Proteomes" id="UP000318509">
    <property type="component" value="Unassembled WGS sequence"/>
</dbReference>
<dbReference type="InterPro" id="IPR009056">
    <property type="entry name" value="Cyt_c-like_dom"/>
</dbReference>
<dbReference type="EMBL" id="VBAK01000151">
    <property type="protein sequence ID" value="TMI87783.1"/>
    <property type="molecule type" value="Genomic_DNA"/>
</dbReference>
<name>A0A537JW89_9BACT</name>
<dbReference type="GO" id="GO:0004130">
    <property type="term" value="F:cytochrome-c peroxidase activity"/>
    <property type="evidence" value="ECO:0007669"/>
    <property type="project" value="TreeGrafter"/>
</dbReference>
<evidence type="ECO:0000256" key="3">
    <source>
        <dbReference type="ARBA" id="ARBA00023004"/>
    </source>
</evidence>
<sequence>MKHTSVLLSLTIAFGLGAALARFSGGSPFNLAATAQAPPLGAFDRVITQNTQRMIEEGRRIFRFDTFGDEAFWGDTLQLHRAIEGGGVGGVGPGVGPGVSPKTALAVGLKVDMDALPPALVDQVKAGKVDLDDPATTLALLKINAVVGVTGFFNADGSLRSMGVQCALCHSTVDDAFAPGIGHRLDGWPNRDLNVGAIAALAPNLKVIADLLGADPPTVVKVLKSWGPGKYDAELIQDGKAFRPDGKSAATLLPAAFGLAGVNLATYTGWGSVTYWNAYVANTQMHGMGTFFDPRLDNARQFPIAAKTHYGAKRDMPDEITSKLAALHFYQLAIPAPTPPEGSFDRDAAARGQTLFEGKAHCAGCHVPPLYTEPGYNMHTAAEMGIDDFQAGRSPDKRYRTTPLRGLWARQKGGFFHDGRFPTLRAVVEHYNRVFRRNLTDQEITDLVEFLKSL</sequence>
<evidence type="ECO:0000256" key="2">
    <source>
        <dbReference type="ARBA" id="ARBA00022723"/>
    </source>
</evidence>
<accession>A0A537JW89</accession>
<evidence type="ECO:0000259" key="6">
    <source>
        <dbReference type="PROSITE" id="PS51007"/>
    </source>
</evidence>
<dbReference type="PANTHER" id="PTHR30600:SF9">
    <property type="entry name" value="BLR7738 PROTEIN"/>
    <property type="match status" value="1"/>
</dbReference>
<gene>
    <name evidence="7" type="ORF">E6H00_14770</name>
</gene>
<dbReference type="InterPro" id="IPR051395">
    <property type="entry name" value="Cytochrome_c_Peroxidase/MauG"/>
</dbReference>
<dbReference type="PANTHER" id="PTHR30600">
    <property type="entry name" value="CYTOCHROME C PEROXIDASE-RELATED"/>
    <property type="match status" value="1"/>
</dbReference>
<keyword evidence="3 4" id="KW-0408">Iron</keyword>
<dbReference type="GO" id="GO:0009055">
    <property type="term" value="F:electron transfer activity"/>
    <property type="evidence" value="ECO:0007669"/>
    <property type="project" value="InterPro"/>
</dbReference>
<evidence type="ECO:0000256" key="4">
    <source>
        <dbReference type="PROSITE-ProRule" id="PRU00433"/>
    </source>
</evidence>
<evidence type="ECO:0000256" key="5">
    <source>
        <dbReference type="SAM" id="SignalP"/>
    </source>
</evidence>
<dbReference type="PROSITE" id="PS51007">
    <property type="entry name" value="CYTC"/>
    <property type="match status" value="1"/>
</dbReference>
<dbReference type="Gene3D" id="1.10.760.10">
    <property type="entry name" value="Cytochrome c-like domain"/>
    <property type="match status" value="1"/>
</dbReference>
<protein>
    <submittedName>
        <fullName evidence="7">C-type cytochrome</fullName>
    </submittedName>
</protein>
<feature type="chain" id="PRO_5021729587" evidence="5">
    <location>
        <begin position="22"/>
        <end position="454"/>
    </location>
</feature>
<evidence type="ECO:0000256" key="1">
    <source>
        <dbReference type="ARBA" id="ARBA00022617"/>
    </source>
</evidence>
<dbReference type="InterPro" id="IPR036909">
    <property type="entry name" value="Cyt_c-like_dom_sf"/>
</dbReference>
<comment type="caution">
    <text evidence="7">The sequence shown here is derived from an EMBL/GenBank/DDBJ whole genome shotgun (WGS) entry which is preliminary data.</text>
</comment>
<dbReference type="GO" id="GO:0020037">
    <property type="term" value="F:heme binding"/>
    <property type="evidence" value="ECO:0007669"/>
    <property type="project" value="InterPro"/>
</dbReference>
<keyword evidence="5" id="KW-0732">Signal</keyword>
<organism evidence="7 8">
    <name type="scientific">Candidatus Segetimicrobium genomatis</name>
    <dbReference type="NCBI Taxonomy" id="2569760"/>
    <lineage>
        <taxon>Bacteria</taxon>
        <taxon>Bacillati</taxon>
        <taxon>Candidatus Sysuimicrobiota</taxon>
        <taxon>Candidatus Sysuimicrobiia</taxon>
        <taxon>Candidatus Sysuimicrobiales</taxon>
        <taxon>Candidatus Segetimicrobiaceae</taxon>
        <taxon>Candidatus Segetimicrobium</taxon>
    </lineage>
</organism>